<dbReference type="EMBL" id="JAFJMO010000019">
    <property type="protein sequence ID" value="KAJ8249707.1"/>
    <property type="molecule type" value="Genomic_DNA"/>
</dbReference>
<dbReference type="AlphaFoldDB" id="A0A9Q1HLX8"/>
<organism evidence="2 3">
    <name type="scientific">Conger conger</name>
    <name type="common">Conger eel</name>
    <name type="synonym">Muraena conger</name>
    <dbReference type="NCBI Taxonomy" id="82655"/>
    <lineage>
        <taxon>Eukaryota</taxon>
        <taxon>Metazoa</taxon>
        <taxon>Chordata</taxon>
        <taxon>Craniata</taxon>
        <taxon>Vertebrata</taxon>
        <taxon>Euteleostomi</taxon>
        <taxon>Actinopterygii</taxon>
        <taxon>Neopterygii</taxon>
        <taxon>Teleostei</taxon>
        <taxon>Anguilliformes</taxon>
        <taxon>Congridae</taxon>
        <taxon>Conger</taxon>
    </lineage>
</organism>
<dbReference type="Proteomes" id="UP001152803">
    <property type="component" value="Unassembled WGS sequence"/>
</dbReference>
<keyword evidence="3" id="KW-1185">Reference proteome</keyword>
<proteinExistence type="predicted"/>
<sequence>MNHHALHGAGARVLYGGTPGGAESLISPRSPPCRPWAGDTGLKWQALRPACGRGIAPQRRSVCQPHEGASVRIVPKGNSKAGVRSQRTLPPAAGSSPLGRFGGCSASTGDNELIGLNHE</sequence>
<protein>
    <submittedName>
        <fullName evidence="2">Uncharacterized protein</fullName>
    </submittedName>
</protein>
<accession>A0A9Q1HLX8</accession>
<evidence type="ECO:0000313" key="3">
    <source>
        <dbReference type="Proteomes" id="UP001152803"/>
    </source>
</evidence>
<name>A0A9Q1HLX8_CONCO</name>
<evidence type="ECO:0000313" key="2">
    <source>
        <dbReference type="EMBL" id="KAJ8249707.1"/>
    </source>
</evidence>
<comment type="caution">
    <text evidence="2">The sequence shown here is derived from an EMBL/GenBank/DDBJ whole genome shotgun (WGS) entry which is preliminary data.</text>
</comment>
<evidence type="ECO:0000256" key="1">
    <source>
        <dbReference type="SAM" id="MobiDB-lite"/>
    </source>
</evidence>
<reference evidence="2" key="1">
    <citation type="journal article" date="2023" name="Science">
        <title>Genome structures resolve the early diversification of teleost fishes.</title>
        <authorList>
            <person name="Parey E."/>
            <person name="Louis A."/>
            <person name="Montfort J."/>
            <person name="Bouchez O."/>
            <person name="Roques C."/>
            <person name="Iampietro C."/>
            <person name="Lluch J."/>
            <person name="Castinel A."/>
            <person name="Donnadieu C."/>
            <person name="Desvignes T."/>
            <person name="Floi Bucao C."/>
            <person name="Jouanno E."/>
            <person name="Wen M."/>
            <person name="Mejri S."/>
            <person name="Dirks R."/>
            <person name="Jansen H."/>
            <person name="Henkel C."/>
            <person name="Chen W.J."/>
            <person name="Zahm M."/>
            <person name="Cabau C."/>
            <person name="Klopp C."/>
            <person name="Thompson A.W."/>
            <person name="Robinson-Rechavi M."/>
            <person name="Braasch I."/>
            <person name="Lecointre G."/>
            <person name="Bobe J."/>
            <person name="Postlethwait J.H."/>
            <person name="Berthelot C."/>
            <person name="Roest Crollius H."/>
            <person name="Guiguen Y."/>
        </authorList>
    </citation>
    <scope>NUCLEOTIDE SEQUENCE</scope>
    <source>
        <strain evidence="2">Concon-B</strain>
    </source>
</reference>
<gene>
    <name evidence="2" type="ORF">COCON_G00229230</name>
</gene>
<feature type="region of interest" description="Disordered" evidence="1">
    <location>
        <begin position="62"/>
        <end position="119"/>
    </location>
</feature>